<comment type="caution">
    <text evidence="1">The sequence shown here is derived from an EMBL/GenBank/DDBJ whole genome shotgun (WGS) entry which is preliminary data.</text>
</comment>
<dbReference type="EMBL" id="RBNI01013956">
    <property type="protein sequence ID" value="RUP24482.1"/>
    <property type="molecule type" value="Genomic_DNA"/>
</dbReference>
<dbReference type="OrthoDB" id="9991235at2759"/>
<name>A0A433BDV8_9FUNG</name>
<dbReference type="AlphaFoldDB" id="A0A433BDV8"/>
<sequence>MRAGHTTPDHANFGTVYFALGTVYIGDALAKVELSVLRGLHTFNLDKRDVGILVALSALETEDTAFGVEALKGSP</sequence>
<protein>
    <submittedName>
        <fullName evidence="1">Uncharacterized protein</fullName>
    </submittedName>
</protein>
<accession>A0A433BDV8</accession>
<gene>
    <name evidence="1" type="ORF">BC936DRAFT_138919</name>
</gene>
<evidence type="ECO:0000313" key="2">
    <source>
        <dbReference type="Proteomes" id="UP000268093"/>
    </source>
</evidence>
<reference evidence="1 2" key="1">
    <citation type="journal article" date="2018" name="New Phytol.">
        <title>Phylogenomics of Endogonaceae and evolution of mycorrhizas within Mucoromycota.</title>
        <authorList>
            <person name="Chang Y."/>
            <person name="Desiro A."/>
            <person name="Na H."/>
            <person name="Sandor L."/>
            <person name="Lipzen A."/>
            <person name="Clum A."/>
            <person name="Barry K."/>
            <person name="Grigoriev I.V."/>
            <person name="Martin F.M."/>
            <person name="Stajich J.E."/>
            <person name="Smith M.E."/>
            <person name="Bonito G."/>
            <person name="Spatafora J.W."/>
        </authorList>
    </citation>
    <scope>NUCLEOTIDE SEQUENCE [LARGE SCALE GENOMIC DNA]</scope>
    <source>
        <strain evidence="1 2">GMNB39</strain>
    </source>
</reference>
<organism evidence="1 2">
    <name type="scientific">Jimgerdemannia flammicorona</name>
    <dbReference type="NCBI Taxonomy" id="994334"/>
    <lineage>
        <taxon>Eukaryota</taxon>
        <taxon>Fungi</taxon>
        <taxon>Fungi incertae sedis</taxon>
        <taxon>Mucoromycota</taxon>
        <taxon>Mucoromycotina</taxon>
        <taxon>Endogonomycetes</taxon>
        <taxon>Endogonales</taxon>
        <taxon>Endogonaceae</taxon>
        <taxon>Jimgerdemannia</taxon>
    </lineage>
</organism>
<dbReference type="Proteomes" id="UP000268093">
    <property type="component" value="Unassembled WGS sequence"/>
</dbReference>
<proteinExistence type="predicted"/>
<keyword evidence="2" id="KW-1185">Reference proteome</keyword>
<evidence type="ECO:0000313" key="1">
    <source>
        <dbReference type="EMBL" id="RUP24482.1"/>
    </source>
</evidence>